<keyword evidence="1" id="KW-0812">Transmembrane</keyword>
<proteinExistence type="predicted"/>
<gene>
    <name evidence="2" type="ORF">M2319_004639</name>
</gene>
<protein>
    <recommendedName>
        <fullName evidence="4">DUF304 domain-containing protein</fullName>
    </recommendedName>
</protein>
<feature type="transmembrane region" description="Helical" evidence="1">
    <location>
        <begin position="30"/>
        <end position="56"/>
    </location>
</feature>
<evidence type="ECO:0000313" key="2">
    <source>
        <dbReference type="EMBL" id="MCW2310273.1"/>
    </source>
</evidence>
<comment type="caution">
    <text evidence="2">The sequence shown here is derived from an EMBL/GenBank/DDBJ whole genome shotgun (WGS) entry which is preliminary data.</text>
</comment>
<evidence type="ECO:0000313" key="3">
    <source>
        <dbReference type="Proteomes" id="UP001209755"/>
    </source>
</evidence>
<keyword evidence="1" id="KW-1133">Transmembrane helix</keyword>
<dbReference type="RefSeq" id="WP_264603837.1">
    <property type="nucleotide sequence ID" value="NZ_JAOQNS010000023.1"/>
</dbReference>
<reference evidence="3" key="1">
    <citation type="submission" date="2023-07" db="EMBL/GenBank/DDBJ databases">
        <title>Genome sequencing of Purple Non-Sulfur Bacteria from various extreme environments.</title>
        <authorList>
            <person name="Mayer M."/>
        </authorList>
    </citation>
    <scope>NUCLEOTIDE SEQUENCE [LARGE SCALE GENOMIC DNA]</scope>
    <source>
        <strain evidence="3">DSM 17935</strain>
    </source>
</reference>
<feature type="transmembrane region" description="Helical" evidence="1">
    <location>
        <begin position="68"/>
        <end position="94"/>
    </location>
</feature>
<accession>A0ABT3HIP3</accession>
<evidence type="ECO:0000256" key="1">
    <source>
        <dbReference type="SAM" id="Phobius"/>
    </source>
</evidence>
<sequence>MKTVDPRRGRARINESSGALEITIPARKRVLYIVSYAPMVLISMVLGGVLISYAVASVTNLPDTLGPLLAVFVFALAWLLISSLPVFTLLWMFWGREVVVFNGDGMTHRRCLFGLGTDRRYDLVHMRRLRVVREIAPGWGMRSGPFTSTGQMIGISGGSLAFDYGMKTPHFGAALDDAEAAHIREEICKRAPTICA</sequence>
<keyword evidence="3" id="KW-1185">Reference proteome</keyword>
<organism evidence="2 3">
    <name type="scientific">Rhodobium gokarnense</name>
    <dbReference type="NCBI Taxonomy" id="364296"/>
    <lineage>
        <taxon>Bacteria</taxon>
        <taxon>Pseudomonadati</taxon>
        <taxon>Pseudomonadota</taxon>
        <taxon>Alphaproteobacteria</taxon>
        <taxon>Hyphomicrobiales</taxon>
        <taxon>Rhodobiaceae</taxon>
        <taxon>Rhodobium</taxon>
    </lineage>
</organism>
<keyword evidence="1" id="KW-0472">Membrane</keyword>
<evidence type="ECO:0008006" key="4">
    <source>
        <dbReference type="Google" id="ProtNLM"/>
    </source>
</evidence>
<dbReference type="EMBL" id="JAOQNS010000023">
    <property type="protein sequence ID" value="MCW2310273.1"/>
    <property type="molecule type" value="Genomic_DNA"/>
</dbReference>
<dbReference type="Proteomes" id="UP001209755">
    <property type="component" value="Unassembled WGS sequence"/>
</dbReference>
<name>A0ABT3HIP3_9HYPH</name>